<evidence type="ECO:0000313" key="1">
    <source>
        <dbReference type="EMBL" id="CAB4744923.1"/>
    </source>
</evidence>
<gene>
    <name evidence="1" type="ORF">UFOPK2761_01590</name>
</gene>
<organism evidence="1">
    <name type="scientific">freshwater metagenome</name>
    <dbReference type="NCBI Taxonomy" id="449393"/>
    <lineage>
        <taxon>unclassified sequences</taxon>
        <taxon>metagenomes</taxon>
        <taxon>ecological metagenomes</taxon>
    </lineage>
</organism>
<proteinExistence type="predicted"/>
<dbReference type="AlphaFoldDB" id="A0A6J6TDM2"/>
<protein>
    <submittedName>
        <fullName evidence="1">Unannotated protein</fullName>
    </submittedName>
</protein>
<accession>A0A6J6TDM2</accession>
<reference evidence="1" key="1">
    <citation type="submission" date="2020-05" db="EMBL/GenBank/DDBJ databases">
        <authorList>
            <person name="Chiriac C."/>
            <person name="Salcher M."/>
            <person name="Ghai R."/>
            <person name="Kavagutti S V."/>
        </authorList>
    </citation>
    <scope>NUCLEOTIDE SEQUENCE</scope>
</reference>
<dbReference type="EMBL" id="CAEZYQ010000011">
    <property type="protein sequence ID" value="CAB4744923.1"/>
    <property type="molecule type" value="Genomic_DNA"/>
</dbReference>
<sequence>MLTCDFCGRREDDEAAVLRWSTAVEDGRRHRYCETCSREHLRSMEGKLAPEHW</sequence>
<name>A0A6J6TDM2_9ZZZZ</name>